<evidence type="ECO:0000313" key="2">
    <source>
        <dbReference type="EMBL" id="VDM37319.1"/>
    </source>
</evidence>
<feature type="compositionally biased region" description="Low complexity" evidence="1">
    <location>
        <begin position="137"/>
        <end position="159"/>
    </location>
</feature>
<reference evidence="2 3" key="2">
    <citation type="submission" date="2018-11" db="EMBL/GenBank/DDBJ databases">
        <authorList>
            <consortium name="Pathogen Informatics"/>
        </authorList>
    </citation>
    <scope>NUCLEOTIDE SEQUENCE [LARGE SCALE GENOMIC DNA]</scope>
</reference>
<evidence type="ECO:0000313" key="4">
    <source>
        <dbReference type="WBParaSite" id="TCNE_0000604101-mRNA-1"/>
    </source>
</evidence>
<feature type="compositionally biased region" description="Basic and acidic residues" evidence="1">
    <location>
        <begin position="502"/>
        <end position="538"/>
    </location>
</feature>
<feature type="compositionally biased region" description="Low complexity" evidence="1">
    <location>
        <begin position="95"/>
        <end position="109"/>
    </location>
</feature>
<feature type="compositionally biased region" description="Basic and acidic residues" evidence="1">
    <location>
        <begin position="378"/>
        <end position="393"/>
    </location>
</feature>
<feature type="compositionally biased region" description="Polar residues" evidence="1">
    <location>
        <begin position="539"/>
        <end position="556"/>
    </location>
</feature>
<keyword evidence="3" id="KW-1185">Reference proteome</keyword>
<feature type="compositionally biased region" description="Basic and acidic residues" evidence="1">
    <location>
        <begin position="401"/>
        <end position="442"/>
    </location>
</feature>
<dbReference type="Proteomes" id="UP000050794">
    <property type="component" value="Unassembled WGS sequence"/>
</dbReference>
<feature type="region of interest" description="Disordered" evidence="1">
    <location>
        <begin position="320"/>
        <end position="556"/>
    </location>
</feature>
<gene>
    <name evidence="2" type="ORF">TCNE_LOCUS6041</name>
</gene>
<protein>
    <submittedName>
        <fullName evidence="4">MYND-type domain-containing protein</fullName>
    </submittedName>
</protein>
<feature type="compositionally biased region" description="Low complexity" evidence="1">
    <location>
        <begin position="177"/>
        <end position="187"/>
    </location>
</feature>
<dbReference type="AlphaFoldDB" id="A0A183UC21"/>
<feature type="compositionally biased region" description="Basic and acidic residues" evidence="1">
    <location>
        <begin position="193"/>
        <end position="218"/>
    </location>
</feature>
<feature type="compositionally biased region" description="Basic residues" evidence="1">
    <location>
        <begin position="110"/>
        <end position="122"/>
    </location>
</feature>
<reference evidence="4" key="1">
    <citation type="submission" date="2016-06" db="UniProtKB">
        <authorList>
            <consortium name="WormBaseParasite"/>
        </authorList>
    </citation>
    <scope>IDENTIFICATION</scope>
</reference>
<feature type="region of interest" description="Disordered" evidence="1">
    <location>
        <begin position="61"/>
        <end position="273"/>
    </location>
</feature>
<accession>A0A183UC21</accession>
<dbReference type="EMBL" id="UYWY01019429">
    <property type="protein sequence ID" value="VDM37319.1"/>
    <property type="molecule type" value="Genomic_DNA"/>
</dbReference>
<name>A0A183UC21_TOXCA</name>
<sequence>MSDKSSLYHSNAERRSLTYADTGMPRGDTKTSGAFDRSVHINENKIEHLKAIIGIEESMKAESTVGSEASTTTQHSAMTDGAESRCKGGETQNGNSSAPSYSSKPSAKNKSNKPRRIAKIRQKKCEESHMLMSKVISESSKALLKSSISSSSSSNSQLSEVAPNERRINTDDIIPNSRSSKSSTSSSATEKLVLIEEDKQAILDKQETKRIDDGRQDEQTSMPCAEKERQKKKSERKLTIVNEMEGNETLASNRKNQKERKELVGNNKKLTNPMTVTQQLQDIQLQKKEKIEKGNIDGNSSKQNKRIAQNIAAKIVDKLPSHKEMQKDETKKTATKEGDIQQKCLRQMGKTGTVAKENKQIAQKIVSRTAKKLPSQKEIQKGETKKTTTKEGDMQQNPSGEMEKSGTVEKEAEQGKPYAEDSSEHTEKSDESVEGPEKKDDEASAEVTSAEKRIDSPKENPTEESEEDADKEPNKVIATTHEQKIGISTEATNANSCSGQTERGETVRRQTEQGEKANEGGEEAKKDSIESLSRDKSLSKGSSVATTITLSASTKR</sequence>
<feature type="compositionally biased region" description="Polar residues" evidence="1">
    <location>
        <begin position="64"/>
        <end position="77"/>
    </location>
</feature>
<dbReference type="WBParaSite" id="TCNE_0000604101-mRNA-1">
    <property type="protein sequence ID" value="TCNE_0000604101-mRNA-1"/>
    <property type="gene ID" value="TCNE_0000604101"/>
</dbReference>
<proteinExistence type="predicted"/>
<feature type="compositionally biased region" description="Basic and acidic residues" evidence="1">
    <location>
        <begin position="449"/>
        <end position="461"/>
    </location>
</feature>
<organism evidence="3 4">
    <name type="scientific">Toxocara canis</name>
    <name type="common">Canine roundworm</name>
    <dbReference type="NCBI Taxonomy" id="6265"/>
    <lineage>
        <taxon>Eukaryota</taxon>
        <taxon>Metazoa</taxon>
        <taxon>Ecdysozoa</taxon>
        <taxon>Nematoda</taxon>
        <taxon>Chromadorea</taxon>
        <taxon>Rhabditida</taxon>
        <taxon>Spirurina</taxon>
        <taxon>Ascaridomorpha</taxon>
        <taxon>Ascaridoidea</taxon>
        <taxon>Toxocaridae</taxon>
        <taxon>Toxocara</taxon>
    </lineage>
</organism>
<evidence type="ECO:0000256" key="1">
    <source>
        <dbReference type="SAM" id="MobiDB-lite"/>
    </source>
</evidence>
<feature type="region of interest" description="Disordered" evidence="1">
    <location>
        <begin position="1"/>
        <end position="39"/>
    </location>
</feature>
<evidence type="ECO:0000313" key="3">
    <source>
        <dbReference type="Proteomes" id="UP000050794"/>
    </source>
</evidence>
<feature type="compositionally biased region" description="Basic and acidic residues" evidence="1">
    <location>
        <begin position="320"/>
        <end position="340"/>
    </location>
</feature>
<feature type="compositionally biased region" description="Polar residues" evidence="1">
    <location>
        <begin position="489"/>
        <end position="501"/>
    </location>
</feature>